<sequence length="178" mass="19333">MTRDEPLNVLFLCSGNSARSILAESIMNRNHGDRFRAYSAGSDPRGAVHPKAIELLRRLNFPTEGLRSKSWEEFAANGNTAVPLDFIFTVCDDAAGETCPAWPGQPMSAHWGVPDPAKAEGTPSEIAVAFADAFRMLSNRIAVFASLPLASLGRLRLQKRLDEIGTGQDEFADQESGI</sequence>
<proteinExistence type="predicted"/>
<reference evidence="3" key="1">
    <citation type="submission" date="2022-03" db="EMBL/GenBank/DDBJ databases">
        <title>Aurantimonas Liuensis sp. Nov., isolated from the hadal seawater of the Mariana Trench.</title>
        <authorList>
            <person name="Liu R."/>
        </authorList>
    </citation>
    <scope>NUCLEOTIDE SEQUENCE</scope>
    <source>
        <strain evidence="3">LRZ36</strain>
    </source>
</reference>
<dbReference type="AlphaFoldDB" id="A0A9X2KD37"/>
<gene>
    <name evidence="3" type="ORF">MJ956_02370</name>
</gene>
<dbReference type="PANTHER" id="PTHR43428">
    <property type="entry name" value="ARSENATE REDUCTASE"/>
    <property type="match status" value="1"/>
</dbReference>
<dbReference type="PANTHER" id="PTHR43428:SF1">
    <property type="entry name" value="ARSENATE REDUCTASE"/>
    <property type="match status" value="1"/>
</dbReference>
<dbReference type="EMBL" id="JALHBS010000015">
    <property type="protein sequence ID" value="MCP3053993.1"/>
    <property type="molecule type" value="Genomic_DNA"/>
</dbReference>
<dbReference type="InterPro" id="IPR023485">
    <property type="entry name" value="Ptyr_pPase"/>
</dbReference>
<evidence type="ECO:0000313" key="3">
    <source>
        <dbReference type="EMBL" id="MCP3053993.1"/>
    </source>
</evidence>
<dbReference type="SMART" id="SM00226">
    <property type="entry name" value="LMWPc"/>
    <property type="match status" value="1"/>
</dbReference>
<evidence type="ECO:0000256" key="1">
    <source>
        <dbReference type="ARBA" id="ARBA00022849"/>
    </source>
</evidence>
<keyword evidence="1" id="KW-0059">Arsenical resistance</keyword>
<dbReference type="CDD" id="cd16345">
    <property type="entry name" value="LMWP_ArsC"/>
    <property type="match status" value="1"/>
</dbReference>
<dbReference type="Gene3D" id="3.40.50.2300">
    <property type="match status" value="1"/>
</dbReference>
<dbReference type="GO" id="GO:0046685">
    <property type="term" value="P:response to arsenic-containing substance"/>
    <property type="evidence" value="ECO:0007669"/>
    <property type="project" value="UniProtKB-KW"/>
</dbReference>
<protein>
    <submittedName>
        <fullName evidence="3">Arsenate reductase ArsC</fullName>
    </submittedName>
</protein>
<evidence type="ECO:0000313" key="4">
    <source>
        <dbReference type="Proteomes" id="UP001155220"/>
    </source>
</evidence>
<dbReference type="Proteomes" id="UP001155220">
    <property type="component" value="Unassembled WGS sequence"/>
</dbReference>
<keyword evidence="4" id="KW-1185">Reference proteome</keyword>
<organism evidence="3 4">
    <name type="scientific">Aurantimonas marianensis</name>
    <dbReference type="NCBI Taxonomy" id="2920428"/>
    <lineage>
        <taxon>Bacteria</taxon>
        <taxon>Pseudomonadati</taxon>
        <taxon>Pseudomonadota</taxon>
        <taxon>Alphaproteobacteria</taxon>
        <taxon>Hyphomicrobiales</taxon>
        <taxon>Aurantimonadaceae</taxon>
        <taxon>Aurantimonas</taxon>
    </lineage>
</organism>
<name>A0A9X2KD37_9HYPH</name>
<dbReference type="InterPro" id="IPR036196">
    <property type="entry name" value="Ptyr_pPase_sf"/>
</dbReference>
<accession>A0A9X2KD37</accession>
<evidence type="ECO:0000259" key="2">
    <source>
        <dbReference type="SMART" id="SM00226"/>
    </source>
</evidence>
<dbReference type="Pfam" id="PF01451">
    <property type="entry name" value="LMWPc"/>
    <property type="match status" value="1"/>
</dbReference>
<dbReference type="RefSeq" id="WP_253962880.1">
    <property type="nucleotide sequence ID" value="NZ_JALHBS010000015.1"/>
</dbReference>
<feature type="domain" description="Phosphotyrosine protein phosphatase I" evidence="2">
    <location>
        <begin position="7"/>
        <end position="147"/>
    </location>
</feature>
<comment type="caution">
    <text evidence="3">The sequence shown here is derived from an EMBL/GenBank/DDBJ whole genome shotgun (WGS) entry which is preliminary data.</text>
</comment>
<dbReference type="SUPFAM" id="SSF52788">
    <property type="entry name" value="Phosphotyrosine protein phosphatases I"/>
    <property type="match status" value="1"/>
</dbReference>